<dbReference type="PANTHER" id="PTHR31480">
    <property type="entry name" value="BIFUNCTIONAL LYCOPENE CYCLASE/PHYTOENE SYNTHASE"/>
    <property type="match status" value="1"/>
</dbReference>
<dbReference type="EMBL" id="CP034183">
    <property type="protein sequence ID" value="AZI42164.1"/>
    <property type="molecule type" value="Genomic_DNA"/>
</dbReference>
<organism evidence="2 3">
    <name type="scientific">Deinococcus psychrotolerans</name>
    <dbReference type="NCBI Taxonomy" id="2489213"/>
    <lineage>
        <taxon>Bacteria</taxon>
        <taxon>Thermotogati</taxon>
        <taxon>Deinococcota</taxon>
        <taxon>Deinococci</taxon>
        <taxon>Deinococcales</taxon>
        <taxon>Deinococcaceae</taxon>
        <taxon>Deinococcus</taxon>
    </lineage>
</organism>
<sequence>MDKATFKAVSVSKSVSIGALCRRTLPLDCSPKEGDVREGLSSGWTSSGRTSNELSSALEHCRTLTRHHSKTFYFGSRFFPLSQRQAVWAVYAACRQGDDIVDEPGGGPAVLEEWWDATRTALSGSGFSAQHAHPVGKALRWAASQYTIPAEAFYELFLGLQMDLKMDASGQPCADFADLELYCRRVAGVIGFMIAPICGYSGGERTLDYALRLGQAMQLTNILRDVGEDLERGRVYLPQTLLDEYGVTRAMLEAGQVTPPYRALMRFLTQQARAWYTEGRAGLPYLHGSGRLAVTAAARAYEGILADLEANDYDNFSRRAHVSGPRKLLMLPGAWWEVKSQPKLA</sequence>
<dbReference type="SFLD" id="SFLDG01212">
    <property type="entry name" value="Phytoene_synthase_like"/>
    <property type="match status" value="1"/>
</dbReference>
<dbReference type="InterPro" id="IPR033904">
    <property type="entry name" value="Trans_IPPS_HH"/>
</dbReference>
<evidence type="ECO:0000313" key="3">
    <source>
        <dbReference type="Proteomes" id="UP000276417"/>
    </source>
</evidence>
<dbReference type="AlphaFoldDB" id="A0A3G8YI41"/>
<dbReference type="CDD" id="cd00683">
    <property type="entry name" value="Trans_IPPS_HH"/>
    <property type="match status" value="1"/>
</dbReference>
<dbReference type="InterPro" id="IPR019845">
    <property type="entry name" value="Squalene/phytoene_synthase_CS"/>
</dbReference>
<dbReference type="PROSITE" id="PS01045">
    <property type="entry name" value="SQUALEN_PHYTOEN_SYN_2"/>
    <property type="match status" value="1"/>
</dbReference>
<protein>
    <submittedName>
        <fullName evidence="2">Phytoene/squalene synthase family protein</fullName>
    </submittedName>
</protein>
<dbReference type="GO" id="GO:0016117">
    <property type="term" value="P:carotenoid biosynthetic process"/>
    <property type="evidence" value="ECO:0007669"/>
    <property type="project" value="UniProtKB-ARBA"/>
</dbReference>
<dbReference type="SFLD" id="SFLDS00005">
    <property type="entry name" value="Isoprenoid_Synthase_Type_I"/>
    <property type="match status" value="1"/>
</dbReference>
<accession>A0A3G8YI41</accession>
<dbReference type="OrthoDB" id="9787280at2"/>
<keyword evidence="1" id="KW-0808">Transferase</keyword>
<dbReference type="InterPro" id="IPR008949">
    <property type="entry name" value="Isoprenoid_synthase_dom_sf"/>
</dbReference>
<dbReference type="KEGG" id="dph:EHF33_04895"/>
<dbReference type="Pfam" id="PF00494">
    <property type="entry name" value="SQS_PSY"/>
    <property type="match status" value="1"/>
</dbReference>
<dbReference type="Proteomes" id="UP000276417">
    <property type="component" value="Chromosome 1"/>
</dbReference>
<proteinExistence type="predicted"/>
<gene>
    <name evidence="2" type="ORF">EHF33_04895</name>
</gene>
<dbReference type="InterPro" id="IPR002060">
    <property type="entry name" value="Squ/phyt_synthse"/>
</dbReference>
<dbReference type="GO" id="GO:0004311">
    <property type="term" value="F:geranylgeranyl diphosphate synthase activity"/>
    <property type="evidence" value="ECO:0007669"/>
    <property type="project" value="InterPro"/>
</dbReference>
<reference evidence="2 3" key="1">
    <citation type="submission" date="2018-11" db="EMBL/GenBank/DDBJ databases">
        <title>Deinococcus shelandsis sp. nov., isolated from South Shetland Islands soil of Antarctica.</title>
        <authorList>
            <person name="Tian J."/>
        </authorList>
    </citation>
    <scope>NUCLEOTIDE SEQUENCE [LARGE SCALE GENOMIC DNA]</scope>
    <source>
        <strain evidence="2 3">S14-83T</strain>
    </source>
</reference>
<dbReference type="InterPro" id="IPR044843">
    <property type="entry name" value="Trans_IPPS_bact-type"/>
</dbReference>
<dbReference type="GO" id="GO:0051996">
    <property type="term" value="F:squalene synthase [NAD(P)H] activity"/>
    <property type="evidence" value="ECO:0007669"/>
    <property type="project" value="InterPro"/>
</dbReference>
<dbReference type="Gene3D" id="1.10.600.10">
    <property type="entry name" value="Farnesyl Diphosphate Synthase"/>
    <property type="match status" value="1"/>
</dbReference>
<dbReference type="SUPFAM" id="SSF48576">
    <property type="entry name" value="Terpenoid synthases"/>
    <property type="match status" value="1"/>
</dbReference>
<evidence type="ECO:0000256" key="1">
    <source>
        <dbReference type="ARBA" id="ARBA00022679"/>
    </source>
</evidence>
<evidence type="ECO:0000313" key="2">
    <source>
        <dbReference type="EMBL" id="AZI42164.1"/>
    </source>
</evidence>
<name>A0A3G8YI41_9DEIO</name>
<dbReference type="SFLD" id="SFLDG01018">
    <property type="entry name" value="Squalene/Phytoene_Synthase_Lik"/>
    <property type="match status" value="1"/>
</dbReference>
<keyword evidence="3" id="KW-1185">Reference proteome</keyword>